<organism evidence="2 3">
    <name type="scientific">Sphaerotilus natans subsp. natans DSM 6575</name>
    <dbReference type="NCBI Taxonomy" id="1286631"/>
    <lineage>
        <taxon>Bacteria</taxon>
        <taxon>Pseudomonadati</taxon>
        <taxon>Pseudomonadota</taxon>
        <taxon>Betaproteobacteria</taxon>
        <taxon>Burkholderiales</taxon>
        <taxon>Sphaerotilaceae</taxon>
        <taxon>Sphaerotilus</taxon>
    </lineage>
</organism>
<comment type="caution">
    <text evidence="2">The sequence shown here is derived from an EMBL/GenBank/DDBJ whole genome shotgun (WGS) entry which is preliminary data.</text>
</comment>
<dbReference type="EMBL" id="AZRA01000010">
    <property type="protein sequence ID" value="KDB53938.1"/>
    <property type="molecule type" value="Genomic_DNA"/>
</dbReference>
<dbReference type="eggNOG" id="COG3740">
    <property type="taxonomic scope" value="Bacteria"/>
</dbReference>
<dbReference type="STRING" id="34103.SAMN05421778_11466"/>
<gene>
    <name evidence="2" type="ORF">X805_04920</name>
</gene>
<evidence type="ECO:0008006" key="4">
    <source>
        <dbReference type="Google" id="ProtNLM"/>
    </source>
</evidence>
<dbReference type="Proteomes" id="UP000026714">
    <property type="component" value="Unassembled WGS sequence"/>
</dbReference>
<evidence type="ECO:0000256" key="1">
    <source>
        <dbReference type="SAM" id="MobiDB-lite"/>
    </source>
</evidence>
<evidence type="ECO:0000313" key="2">
    <source>
        <dbReference type="EMBL" id="KDB53938.1"/>
    </source>
</evidence>
<dbReference type="NCBIfam" id="NF045541">
    <property type="entry name" value="scaf_prot_MCP2"/>
    <property type="match status" value="1"/>
</dbReference>
<name>A0A059KS56_9BURK</name>
<proteinExistence type="predicted"/>
<keyword evidence="3" id="KW-1185">Reference proteome</keyword>
<accession>A0A059KS56</accession>
<dbReference type="RefSeq" id="WP_037477835.1">
    <property type="nucleotide sequence ID" value="NZ_AZRA01000010.1"/>
</dbReference>
<feature type="compositionally biased region" description="Polar residues" evidence="1">
    <location>
        <begin position="204"/>
        <end position="218"/>
    </location>
</feature>
<sequence length="661" mass="71181">MTTATASAEHLHQLPMQRREAQIVPASYNEADNTVDVVWTTGARGLRYDWGEGRYYEEELVVDDASVDMTRFDSGSVQALNSHSTYGLSSILGIATRGWLAEGEGHARVKLSQDPGKAGLVADIKAGIIRNISVGYTVQRYEVIEPEDRTDGGQHPLVRATRWTPHEISFVTVPFDTGATTRAADPVAQTYPCQITTRASAALNTKESPMGANTSSGAATAEPTAPNNDAILAAERQRSIEIITLCKDAGVPEQAADLIGRNLSVADAGLAILRAKAKTDNEAGGHVNVRTVSDETQTRLRGIEEVVASRLDSAAKLTDNGKRFRGMSLMEMGREHLEAHGVSTRGMDRHTLAGHILQMRSAPGYMGSSDFATLLSNVANKRLRQSYDAVSTTYRRWAAKAPNAPDFKAINIVQLDGQIDLQPLNEAGEFKYSAFTDSGTSYKLGTAGRIVALTRHAIINDDLRAFGTILKKFGNAAGRFENMTVYSLLTGNKVMGDNKALFHADHANNTTGGGSALSLDALRASRLQMRMQKEAGASDPLNLAPAYLIAPAALETQAYILTNANYVPAKQTDINEFAGNGRSAVEPIIEPLLDASSTTAWYLATDSGVYDTIEYCYLDGAEGPQIDQQVGFDVDGLQMRCRLDFAAGAVDWRGLTRATGA</sequence>
<dbReference type="AlphaFoldDB" id="A0A059KS56"/>
<dbReference type="Pfam" id="PF25209">
    <property type="entry name" value="Phage_capsid_4"/>
    <property type="match status" value="1"/>
</dbReference>
<reference evidence="2 3" key="1">
    <citation type="journal article" date="2014" name="FEMS Microbiol. Ecol.">
        <title>Sphaerotilus natans encrusted with nanoball-shaped Fe(III) oxide minerals formed by nitrate-reducing mixotrophic Fe(II) oxidation.</title>
        <authorList>
            <person name="Park S."/>
            <person name="Kim D.H."/>
            <person name="Lee J.H."/>
            <person name="Hur H.G."/>
        </authorList>
    </citation>
    <scope>NUCLEOTIDE SEQUENCE [LARGE SCALE GENOMIC DNA]</scope>
    <source>
        <strain evidence="2 3">DSM 6575</strain>
    </source>
</reference>
<feature type="region of interest" description="Disordered" evidence="1">
    <location>
        <begin position="204"/>
        <end position="224"/>
    </location>
</feature>
<evidence type="ECO:0000313" key="3">
    <source>
        <dbReference type="Proteomes" id="UP000026714"/>
    </source>
</evidence>
<protein>
    <recommendedName>
        <fullName evidence="4">Peptidase U35 phage prohead HK97</fullName>
    </recommendedName>
</protein>